<evidence type="ECO:0000313" key="2">
    <source>
        <dbReference type="EMBL" id="PZR79354.1"/>
    </source>
</evidence>
<comment type="caution">
    <text evidence="2">The sequence shown here is derived from an EMBL/GenBank/DDBJ whole genome shotgun (WGS) entry which is preliminary data.</text>
</comment>
<dbReference type="EMBL" id="JAEKNS010000116">
    <property type="protein sequence ID" value="MBJ7595403.1"/>
    <property type="molecule type" value="Genomic_DNA"/>
</dbReference>
<protein>
    <submittedName>
        <fullName evidence="2">Fe-S cluster assembly protein HesB</fullName>
    </submittedName>
</protein>
<dbReference type="Proteomes" id="UP000606991">
    <property type="component" value="Unassembled WGS sequence"/>
</dbReference>
<dbReference type="InterPro" id="IPR011257">
    <property type="entry name" value="DNA_glycosylase"/>
</dbReference>
<evidence type="ECO:0000313" key="1">
    <source>
        <dbReference type="EMBL" id="MBJ7595403.1"/>
    </source>
</evidence>
<dbReference type="AlphaFoldDB" id="A0A2W6A761"/>
<evidence type="ECO:0000313" key="3">
    <source>
        <dbReference type="Proteomes" id="UP000248724"/>
    </source>
</evidence>
<dbReference type="RefSeq" id="WP_337312480.1">
    <property type="nucleotide sequence ID" value="NZ_JAEKNS010000116.1"/>
</dbReference>
<reference evidence="2 3" key="1">
    <citation type="journal article" date="2017" name="Nature">
        <title>Atmospheric trace gases support primary production in Antarctic desert surface soil.</title>
        <authorList>
            <person name="Ji M."/>
            <person name="Greening C."/>
            <person name="Vanwonterghem I."/>
            <person name="Carere C.R."/>
            <person name="Bay S.K."/>
            <person name="Steen J.A."/>
            <person name="Montgomery K."/>
            <person name="Lines T."/>
            <person name="Beardall J."/>
            <person name="van Dorst J."/>
            <person name="Snape I."/>
            <person name="Stott M.B."/>
            <person name="Hugenholtz P."/>
            <person name="Ferrari B.C."/>
        </authorList>
    </citation>
    <scope>NUCLEOTIDE SEQUENCE [LARGE SCALE GENOMIC DNA]</scope>
    <source>
        <strain evidence="2">RRmetagenome_bin12</strain>
    </source>
</reference>
<dbReference type="InterPro" id="IPR017658">
    <property type="entry name" value="HhH-GPD_base_excis"/>
</dbReference>
<dbReference type="Gene3D" id="1.10.340.30">
    <property type="entry name" value="Hypothetical protein, domain 2"/>
    <property type="match status" value="1"/>
</dbReference>
<dbReference type="NCBIfam" id="TIGR03252">
    <property type="entry name" value="HhH-GPD-type base excision DNA repair protein"/>
    <property type="match status" value="1"/>
</dbReference>
<dbReference type="EMBL" id="QHBU01000211">
    <property type="protein sequence ID" value="PZR79354.1"/>
    <property type="molecule type" value="Genomic_DNA"/>
</dbReference>
<sequence>MKTKTAPRMEWTGDPAADALVARDPLALLIGFCLDQQIPVEKAFLGPLEMQRRLGTLDARELAAIDPGRFEAAFRQRPAIHRFPASMAARVQALCATVAADYGNDAAAIWTGVTDASELQRRLRALPGFGEMKARIVLGVLGKHLGVKPSGWGALAPDYPTLADVHTVAEREQYQAGKRAYKAAMRAQASGEEPVG</sequence>
<gene>
    <name evidence="2" type="ORF">DLM65_10935</name>
    <name evidence="1" type="ORF">JF886_11195</name>
</gene>
<accession>A0A934K4F6</accession>
<reference evidence="2" key="2">
    <citation type="submission" date="2018-05" db="EMBL/GenBank/DDBJ databases">
        <authorList>
            <person name="Ferrari B."/>
        </authorList>
    </citation>
    <scope>NUCLEOTIDE SEQUENCE</scope>
    <source>
        <strain evidence="2">RRmetagenome_bin12</strain>
    </source>
</reference>
<name>A0A2W6A761_9BACT</name>
<dbReference type="Proteomes" id="UP000248724">
    <property type="component" value="Unassembled WGS sequence"/>
</dbReference>
<dbReference type="GO" id="GO:0006281">
    <property type="term" value="P:DNA repair"/>
    <property type="evidence" value="ECO:0007669"/>
    <property type="project" value="InterPro"/>
</dbReference>
<organism evidence="2 3">
    <name type="scientific">Candidatus Aeolococcus gillhamiae</name>
    <dbReference type="NCBI Taxonomy" id="3127015"/>
    <lineage>
        <taxon>Bacteria</taxon>
        <taxon>Bacillati</taxon>
        <taxon>Candidatus Dormiibacterota</taxon>
        <taxon>Candidatus Dormibacteria</taxon>
        <taxon>Candidatus Aeolococcales</taxon>
        <taxon>Candidatus Aeolococcaceae</taxon>
        <taxon>Candidatus Aeolococcus</taxon>
    </lineage>
</organism>
<evidence type="ECO:0000313" key="4">
    <source>
        <dbReference type="Proteomes" id="UP000606991"/>
    </source>
</evidence>
<accession>A0A2W6A761</accession>
<dbReference type="GO" id="GO:0003824">
    <property type="term" value="F:catalytic activity"/>
    <property type="evidence" value="ECO:0007669"/>
    <property type="project" value="InterPro"/>
</dbReference>
<dbReference type="SUPFAM" id="SSF48150">
    <property type="entry name" value="DNA-glycosylase"/>
    <property type="match status" value="1"/>
</dbReference>
<proteinExistence type="predicted"/>
<reference evidence="1 4" key="3">
    <citation type="submission" date="2020-10" db="EMBL/GenBank/DDBJ databases">
        <title>Ca. Dormibacterota MAGs.</title>
        <authorList>
            <person name="Montgomery K."/>
        </authorList>
    </citation>
    <scope>NUCLEOTIDE SEQUENCE [LARGE SCALE GENOMIC DNA]</scope>
    <source>
        <strain evidence="1">SC8812_S17_18</strain>
    </source>
</reference>